<dbReference type="Pfam" id="PF07729">
    <property type="entry name" value="FCD"/>
    <property type="match status" value="1"/>
</dbReference>
<dbReference type="InterPro" id="IPR008920">
    <property type="entry name" value="TF_FadR/GntR_C"/>
</dbReference>
<gene>
    <name evidence="5" type="primary">mcbR</name>
    <name evidence="5" type="ORF">DEAC_c04660</name>
</gene>
<keyword evidence="6" id="KW-1185">Reference proteome</keyword>
<evidence type="ECO:0000256" key="1">
    <source>
        <dbReference type="ARBA" id="ARBA00023015"/>
    </source>
</evidence>
<dbReference type="Gene3D" id="1.20.120.530">
    <property type="entry name" value="GntR ligand-binding domain-like"/>
    <property type="match status" value="1"/>
</dbReference>
<dbReference type="GO" id="GO:0003677">
    <property type="term" value="F:DNA binding"/>
    <property type="evidence" value="ECO:0007669"/>
    <property type="project" value="UniProtKB-KW"/>
</dbReference>
<dbReference type="InterPro" id="IPR036388">
    <property type="entry name" value="WH-like_DNA-bd_sf"/>
</dbReference>
<dbReference type="InterPro" id="IPR036390">
    <property type="entry name" value="WH_DNA-bd_sf"/>
</dbReference>
<dbReference type="SMART" id="SM00345">
    <property type="entry name" value="HTH_GNTR"/>
    <property type="match status" value="1"/>
</dbReference>
<evidence type="ECO:0000313" key="6">
    <source>
        <dbReference type="Proteomes" id="UP000036356"/>
    </source>
</evidence>
<dbReference type="EMBL" id="LDZY01000002">
    <property type="protein sequence ID" value="KLU67254.1"/>
    <property type="molecule type" value="Genomic_DNA"/>
</dbReference>
<dbReference type="InterPro" id="IPR000524">
    <property type="entry name" value="Tscrpt_reg_HTH_GntR"/>
</dbReference>
<dbReference type="STRING" id="476652.DEAC_c04660"/>
<dbReference type="PANTHER" id="PTHR43537:SF24">
    <property type="entry name" value="GLUCONATE OPERON TRANSCRIPTIONAL REPRESSOR"/>
    <property type="match status" value="1"/>
</dbReference>
<comment type="caution">
    <text evidence="5">The sequence shown here is derived from an EMBL/GenBank/DDBJ whole genome shotgun (WGS) entry which is preliminary data.</text>
</comment>
<dbReference type="PATRIC" id="fig|476652.3.peg.470"/>
<dbReference type="SUPFAM" id="SSF46785">
    <property type="entry name" value="Winged helix' DNA-binding domain"/>
    <property type="match status" value="1"/>
</dbReference>
<evidence type="ECO:0000313" key="5">
    <source>
        <dbReference type="EMBL" id="KLU67254.1"/>
    </source>
</evidence>
<dbReference type="GO" id="GO:0003700">
    <property type="term" value="F:DNA-binding transcription factor activity"/>
    <property type="evidence" value="ECO:0007669"/>
    <property type="project" value="InterPro"/>
</dbReference>
<keyword evidence="1" id="KW-0805">Transcription regulation</keyword>
<name>A0A0J1FUY3_9FIRM</name>
<feature type="domain" description="HTH gntR-type" evidence="4">
    <location>
        <begin position="14"/>
        <end position="81"/>
    </location>
</feature>
<dbReference type="InterPro" id="IPR011711">
    <property type="entry name" value="GntR_C"/>
</dbReference>
<dbReference type="SUPFAM" id="SSF48008">
    <property type="entry name" value="GntR ligand-binding domain-like"/>
    <property type="match status" value="1"/>
</dbReference>
<dbReference type="SMART" id="SM00895">
    <property type="entry name" value="FCD"/>
    <property type="match status" value="1"/>
</dbReference>
<proteinExistence type="predicted"/>
<evidence type="ECO:0000256" key="2">
    <source>
        <dbReference type="ARBA" id="ARBA00023125"/>
    </source>
</evidence>
<evidence type="ECO:0000259" key="4">
    <source>
        <dbReference type="PROSITE" id="PS50949"/>
    </source>
</evidence>
<dbReference type="PROSITE" id="PS50949">
    <property type="entry name" value="HTH_GNTR"/>
    <property type="match status" value="1"/>
</dbReference>
<keyword evidence="3" id="KW-0804">Transcription</keyword>
<dbReference type="PANTHER" id="PTHR43537">
    <property type="entry name" value="TRANSCRIPTIONAL REGULATOR, GNTR FAMILY"/>
    <property type="match status" value="1"/>
</dbReference>
<keyword evidence="2" id="KW-0238">DNA-binding</keyword>
<dbReference type="AlphaFoldDB" id="A0A0J1FUY3"/>
<organism evidence="5 6">
    <name type="scientific">Desulfosporosinus acididurans</name>
    <dbReference type="NCBI Taxonomy" id="476652"/>
    <lineage>
        <taxon>Bacteria</taxon>
        <taxon>Bacillati</taxon>
        <taxon>Bacillota</taxon>
        <taxon>Clostridia</taxon>
        <taxon>Eubacteriales</taxon>
        <taxon>Desulfitobacteriaceae</taxon>
        <taxon>Desulfosporosinus</taxon>
    </lineage>
</organism>
<dbReference type="Gene3D" id="1.10.10.10">
    <property type="entry name" value="Winged helix-like DNA-binding domain superfamily/Winged helix DNA-binding domain"/>
    <property type="match status" value="1"/>
</dbReference>
<evidence type="ECO:0000256" key="3">
    <source>
        <dbReference type="ARBA" id="ARBA00023163"/>
    </source>
</evidence>
<dbReference type="Pfam" id="PF00392">
    <property type="entry name" value="GntR"/>
    <property type="match status" value="1"/>
</dbReference>
<dbReference type="Proteomes" id="UP000036356">
    <property type="component" value="Unassembled WGS sequence"/>
</dbReference>
<reference evidence="5 6" key="1">
    <citation type="submission" date="2015-06" db="EMBL/GenBank/DDBJ databases">
        <title>Draft genome of the moderately acidophilic sulfate reducer Candidatus Desulfosporosinus acididurans strain M1.</title>
        <authorList>
            <person name="Poehlein A."/>
            <person name="Petzsch P."/>
            <person name="Johnson B.D."/>
            <person name="Schloemann M."/>
            <person name="Daniel R."/>
            <person name="Muehling M."/>
        </authorList>
    </citation>
    <scope>NUCLEOTIDE SEQUENCE [LARGE SCALE GENOMIC DNA]</scope>
    <source>
        <strain evidence="5 6">M1</strain>
    </source>
</reference>
<accession>A0A0J1FUY3</accession>
<protein>
    <submittedName>
        <fullName evidence="5">HTH-type transcriptional regulator McbR</fullName>
    </submittedName>
</protein>
<dbReference type="PRINTS" id="PR00035">
    <property type="entry name" value="HTHGNTR"/>
</dbReference>
<dbReference type="CDD" id="cd07377">
    <property type="entry name" value="WHTH_GntR"/>
    <property type="match status" value="1"/>
</dbReference>
<sequence>MDYRFPPIKFNDLGNIRDSVFFILRNAILEKKLEPGERLVERNIAEQLGVSRTPVREAIRKLELEKLVTHIPRKGVVVSEFTKADIIEIFLIRASLEALMGSIAATKIKPKEVERLAMLAQQISDEQRKGNIQKSNQLNDTFHEIVYRAAESPRLYNLFSTFKEYITKFTQVAYSKPGRPEEVWQEHNEIIEALRDHDSSRAEIAAKRHVQNSNKAFLEMAFKEDHESIKTNSF</sequence>
<dbReference type="RefSeq" id="WP_047808420.1">
    <property type="nucleotide sequence ID" value="NZ_LDZY01000002.1"/>
</dbReference>